<dbReference type="OrthoDB" id="6374211at2759"/>
<evidence type="ECO:0008006" key="4">
    <source>
        <dbReference type="Google" id="ProtNLM"/>
    </source>
</evidence>
<organism evidence="2 3">
    <name type="scientific">Portunus trituberculatus</name>
    <name type="common">Swimming crab</name>
    <name type="synonym">Neptunus trituberculatus</name>
    <dbReference type="NCBI Taxonomy" id="210409"/>
    <lineage>
        <taxon>Eukaryota</taxon>
        <taxon>Metazoa</taxon>
        <taxon>Ecdysozoa</taxon>
        <taxon>Arthropoda</taxon>
        <taxon>Crustacea</taxon>
        <taxon>Multicrustacea</taxon>
        <taxon>Malacostraca</taxon>
        <taxon>Eumalacostraca</taxon>
        <taxon>Eucarida</taxon>
        <taxon>Decapoda</taxon>
        <taxon>Pleocyemata</taxon>
        <taxon>Brachyura</taxon>
        <taxon>Eubrachyura</taxon>
        <taxon>Portunoidea</taxon>
        <taxon>Portunidae</taxon>
        <taxon>Portuninae</taxon>
        <taxon>Portunus</taxon>
    </lineage>
</organism>
<feature type="compositionally biased region" description="Polar residues" evidence="1">
    <location>
        <begin position="45"/>
        <end position="54"/>
    </location>
</feature>
<comment type="caution">
    <text evidence="2">The sequence shown here is derived from an EMBL/GenBank/DDBJ whole genome shotgun (WGS) entry which is preliminary data.</text>
</comment>
<gene>
    <name evidence="2" type="ORF">E2C01_045493</name>
</gene>
<dbReference type="AlphaFoldDB" id="A0A5B7FYI4"/>
<accession>A0A5B7FYI4</accession>
<dbReference type="EMBL" id="VSRR010010315">
    <property type="protein sequence ID" value="MPC51642.1"/>
    <property type="molecule type" value="Genomic_DNA"/>
</dbReference>
<evidence type="ECO:0000256" key="1">
    <source>
        <dbReference type="SAM" id="MobiDB-lite"/>
    </source>
</evidence>
<reference evidence="2 3" key="1">
    <citation type="submission" date="2019-05" db="EMBL/GenBank/DDBJ databases">
        <title>Another draft genome of Portunus trituberculatus and its Hox gene families provides insights of decapod evolution.</title>
        <authorList>
            <person name="Jeong J.-H."/>
            <person name="Song I."/>
            <person name="Kim S."/>
            <person name="Choi T."/>
            <person name="Kim D."/>
            <person name="Ryu S."/>
            <person name="Kim W."/>
        </authorList>
    </citation>
    <scope>NUCLEOTIDE SEQUENCE [LARGE SCALE GENOMIC DNA]</scope>
    <source>
        <tissue evidence="2">Muscle</tissue>
    </source>
</reference>
<keyword evidence="3" id="KW-1185">Reference proteome</keyword>
<feature type="region of interest" description="Disordered" evidence="1">
    <location>
        <begin position="33"/>
        <end position="56"/>
    </location>
</feature>
<dbReference type="Proteomes" id="UP000324222">
    <property type="component" value="Unassembled WGS sequence"/>
</dbReference>
<sequence length="153" mass="16972">MSPLHIKLSPSRSLIGVIPISTNPSETTAVVSYSSNSSTKSQQSEEATTISSSMLEKGGQPVCVTIDEEESQEQKTSPLPPGIASLPKTPPTVPIQFMFQLCCYCLVLMATPEYLVQHVIREHSHCQFQCRYCLYRAFTKIYMGVHLVRSSML</sequence>
<name>A0A5B7FYI4_PORTR</name>
<feature type="compositionally biased region" description="Low complexity" evidence="1">
    <location>
        <begin position="33"/>
        <end position="44"/>
    </location>
</feature>
<proteinExistence type="predicted"/>
<evidence type="ECO:0000313" key="2">
    <source>
        <dbReference type="EMBL" id="MPC51642.1"/>
    </source>
</evidence>
<protein>
    <recommendedName>
        <fullName evidence="4">C2H2-type domain-containing protein</fullName>
    </recommendedName>
</protein>
<evidence type="ECO:0000313" key="3">
    <source>
        <dbReference type="Proteomes" id="UP000324222"/>
    </source>
</evidence>